<comment type="caution">
    <text evidence="4">The sequence shown here is derived from an EMBL/GenBank/DDBJ whole genome shotgun (WGS) entry which is preliminary data.</text>
</comment>
<dbReference type="AlphaFoldDB" id="A0A3E2NF60"/>
<dbReference type="EMBL" id="QOHO01000023">
    <property type="protein sequence ID" value="RFZ79510.1"/>
    <property type="molecule type" value="Genomic_DNA"/>
</dbReference>
<evidence type="ECO:0000256" key="2">
    <source>
        <dbReference type="ARBA" id="ARBA00022643"/>
    </source>
</evidence>
<proteinExistence type="predicted"/>
<dbReference type="Proteomes" id="UP000260680">
    <property type="component" value="Unassembled WGS sequence"/>
</dbReference>
<dbReference type="InterPro" id="IPR051796">
    <property type="entry name" value="ISF_SsuE-like"/>
</dbReference>
<keyword evidence="1" id="KW-0285">Flavoprotein</keyword>
<dbReference type="RefSeq" id="WP_117416496.1">
    <property type="nucleotide sequence ID" value="NZ_QOHO01000023.1"/>
</dbReference>
<dbReference type="InterPro" id="IPR005025">
    <property type="entry name" value="FMN_Rdtase-like_dom"/>
</dbReference>
<dbReference type="Pfam" id="PF03358">
    <property type="entry name" value="FMN_red"/>
    <property type="match status" value="1"/>
</dbReference>
<name>A0A3E2NF60_9FIRM</name>
<dbReference type="InterPro" id="IPR029039">
    <property type="entry name" value="Flavoprotein-like_sf"/>
</dbReference>
<evidence type="ECO:0000313" key="5">
    <source>
        <dbReference type="Proteomes" id="UP000260680"/>
    </source>
</evidence>
<dbReference type="PANTHER" id="PTHR43278:SF2">
    <property type="entry name" value="IRON-SULFUR FLAVOPROTEIN"/>
    <property type="match status" value="1"/>
</dbReference>
<gene>
    <name evidence="4" type="ORF">DS742_08160</name>
</gene>
<dbReference type="SUPFAM" id="SSF52218">
    <property type="entry name" value="Flavoproteins"/>
    <property type="match status" value="1"/>
</dbReference>
<protein>
    <submittedName>
        <fullName evidence="4">Flavodoxin family protein</fullName>
    </submittedName>
</protein>
<sequence length="258" mass="28963">MVEMDKNKKSVIVLVGSSAEKNSNTGKLCVTFLDELKKSAYSQGSLIQSEILYPSDWNIMPCRSCGTCFRKGFCPLDQKDGMAMLKNKIRKSDGIIFASPVYAAAVSGDMKILVDRLAGWLHTMPLIGKTAGVFSTADSNNGDAVTSYLNKMVGLMGASIVISQNVFIHFGTLLLKDDELLNSVLKEGAVKFWEGMGGKLEYNLEQEEYFHIQNLRFHKLLEIEQQYPGLSFGEKRIWEEQGYFKYNSLQEVIREKNI</sequence>
<feature type="domain" description="NADPH-dependent FMN reductase-like" evidence="3">
    <location>
        <begin position="11"/>
        <end position="169"/>
    </location>
</feature>
<dbReference type="PANTHER" id="PTHR43278">
    <property type="entry name" value="NAD(P)H-DEPENDENT FMN-CONTAINING OXIDOREDUCTASE YWQN-RELATED"/>
    <property type="match status" value="1"/>
</dbReference>
<evidence type="ECO:0000256" key="1">
    <source>
        <dbReference type="ARBA" id="ARBA00022630"/>
    </source>
</evidence>
<reference evidence="4 5" key="1">
    <citation type="submission" date="2018-07" db="EMBL/GenBank/DDBJ databases">
        <title>New species, Clostridium PI-S10-A1B.</title>
        <authorList>
            <person name="Krishna G."/>
            <person name="Summeta K."/>
            <person name="Shikha S."/>
            <person name="Prabhu P.B."/>
            <person name="Suresh K."/>
        </authorList>
    </citation>
    <scope>NUCLEOTIDE SEQUENCE [LARGE SCALE GENOMIC DNA]</scope>
    <source>
        <strain evidence="4 5">PI-S10-A1B</strain>
    </source>
</reference>
<dbReference type="OrthoDB" id="1767356at2"/>
<dbReference type="GO" id="GO:0016491">
    <property type="term" value="F:oxidoreductase activity"/>
    <property type="evidence" value="ECO:0007669"/>
    <property type="project" value="InterPro"/>
</dbReference>
<keyword evidence="2" id="KW-0288">FMN</keyword>
<evidence type="ECO:0000313" key="4">
    <source>
        <dbReference type="EMBL" id="RFZ79510.1"/>
    </source>
</evidence>
<accession>A0A3E2NF60</accession>
<dbReference type="Gene3D" id="3.40.50.360">
    <property type="match status" value="1"/>
</dbReference>
<evidence type="ECO:0000259" key="3">
    <source>
        <dbReference type="Pfam" id="PF03358"/>
    </source>
</evidence>
<organism evidence="4 5">
    <name type="scientific">Lacrimispora amygdalina</name>
    <dbReference type="NCBI Taxonomy" id="253257"/>
    <lineage>
        <taxon>Bacteria</taxon>
        <taxon>Bacillati</taxon>
        <taxon>Bacillota</taxon>
        <taxon>Clostridia</taxon>
        <taxon>Lachnospirales</taxon>
        <taxon>Lachnospiraceae</taxon>
        <taxon>Lacrimispora</taxon>
    </lineage>
</organism>